<feature type="region of interest" description="Disordered" evidence="6">
    <location>
        <begin position="70"/>
        <end position="95"/>
    </location>
</feature>
<dbReference type="InterPro" id="IPR045085">
    <property type="entry name" value="HLD_clamp_pol_III_gamma_tau"/>
</dbReference>
<dbReference type="InterPro" id="IPR050238">
    <property type="entry name" value="DNA_Rep/Repair_Clamp_Loader"/>
</dbReference>
<keyword evidence="9" id="KW-1185">Reference proteome</keyword>
<gene>
    <name evidence="8" type="ORF">OIU84_004759</name>
</gene>
<reference evidence="8 9" key="1">
    <citation type="journal article" date="2023" name="Int. J. Mol. Sci.">
        <title>De Novo Assembly and Annotation of 11 Diverse Shrub Willow (Salix) Genomes Reveals Novel Gene Organization in Sex-Linked Regions.</title>
        <authorList>
            <person name="Hyden B."/>
            <person name="Feng K."/>
            <person name="Yates T.B."/>
            <person name="Jawdy S."/>
            <person name="Cereghino C."/>
            <person name="Smart L.B."/>
            <person name="Muchero W."/>
        </authorList>
    </citation>
    <scope>NUCLEOTIDE SEQUENCE [LARGE SCALE GENOMIC DNA]</scope>
    <source>
        <tissue evidence="8">Shoot tip</tissue>
    </source>
</reference>
<dbReference type="Proteomes" id="UP001162972">
    <property type="component" value="Chromosome 3"/>
</dbReference>
<evidence type="ECO:0000256" key="1">
    <source>
        <dbReference type="ARBA" id="ARBA00006360"/>
    </source>
</evidence>
<dbReference type="GO" id="GO:0006261">
    <property type="term" value="P:DNA-templated DNA replication"/>
    <property type="evidence" value="ECO:0007669"/>
    <property type="project" value="TreeGrafter"/>
</dbReference>
<evidence type="ECO:0000259" key="7">
    <source>
        <dbReference type="Pfam" id="PF22608"/>
    </source>
</evidence>
<dbReference type="CDD" id="cd18137">
    <property type="entry name" value="HLD_clamp_pol_III_gamma_tau"/>
    <property type="match status" value="1"/>
</dbReference>
<comment type="caution">
    <text evidence="8">The sequence shown here is derived from an EMBL/GenBank/DDBJ whole genome shotgun (WGS) entry which is preliminary data.</text>
</comment>
<dbReference type="Pfam" id="PF22608">
    <property type="entry name" value="DNAX_ATPase_lid"/>
    <property type="match status" value="1"/>
</dbReference>
<dbReference type="EMBL" id="JAPFFJ010000012">
    <property type="protein sequence ID" value="KAJ6416028.1"/>
    <property type="molecule type" value="Genomic_DNA"/>
</dbReference>
<evidence type="ECO:0000256" key="2">
    <source>
        <dbReference type="ARBA" id="ARBA00022723"/>
    </source>
</evidence>
<dbReference type="GO" id="GO:0005524">
    <property type="term" value="F:ATP binding"/>
    <property type="evidence" value="ECO:0007669"/>
    <property type="project" value="UniProtKB-KW"/>
</dbReference>
<evidence type="ECO:0000256" key="3">
    <source>
        <dbReference type="ARBA" id="ARBA00022741"/>
    </source>
</evidence>
<dbReference type="GO" id="GO:0046872">
    <property type="term" value="F:metal ion binding"/>
    <property type="evidence" value="ECO:0007669"/>
    <property type="project" value="UniProtKB-KW"/>
</dbReference>
<evidence type="ECO:0000256" key="6">
    <source>
        <dbReference type="SAM" id="MobiDB-lite"/>
    </source>
</evidence>
<dbReference type="GO" id="GO:0006281">
    <property type="term" value="P:DNA repair"/>
    <property type="evidence" value="ECO:0007669"/>
    <property type="project" value="TreeGrafter"/>
</dbReference>
<keyword evidence="3" id="KW-0547">Nucleotide-binding</keyword>
<keyword evidence="5" id="KW-0067">ATP-binding</keyword>
<protein>
    <recommendedName>
        <fullName evidence="7">DNA polymerase III subunit gamma/tau helical lid domain-containing protein</fullName>
    </recommendedName>
</protein>
<dbReference type="Gene3D" id="1.10.8.60">
    <property type="match status" value="1"/>
</dbReference>
<evidence type="ECO:0000256" key="4">
    <source>
        <dbReference type="ARBA" id="ARBA00022833"/>
    </source>
</evidence>
<evidence type="ECO:0000256" key="5">
    <source>
        <dbReference type="ARBA" id="ARBA00022840"/>
    </source>
</evidence>
<proteinExistence type="inferred from homology"/>
<sequence>MSEMRFSYPSRLHLKKELTQIRKATRVLRDPGTTSSWKSPLNTARFAAAASASAWKHFENWNAIQNCGSTASHSNKTEHPEKSALPGNDADDDYESCSIQESLDDSLSDARNVGDSKSDTYLDIKKNEMKLRRLLRGHPSMGLSLGLGRDAIADQLDDTEEYSDSEDLRKVSGVSPLLLKLKHKNRPHSPFKFLRTSRKDDSSYSHNTPALSTSSCNRCRNCNPSIVESWVATTASMNDGDNEDGDHLDLPGRQGCEIPCYWSKRTPRYRGVCGSSCCSPSLSDTLRRKGSIMLCGGQSKYHRRRRSCSISNNRRIGSRTGQAFLPLRELDLEALCRLDGRRWSSCLSQDGLEILALHGDGEDEGTTENIRSLSQKYKPAFFSELIGQKNVVQSLITAIYRERIAPVYLFQGPRGTGKTSAARIFASALNCMSAEEIKPCGRCRECNDSSSGKTRDLWEVDGTDKKGIDKVRYLLKKISHRSPLGSSRYKKYLFSKIKDGDIVARLRKISKEENLKVELDALDLIALNAEGSLRDAETMLDQLSLLGKEDNYFSRK</sequence>
<name>A0AAD6K3V3_9ROSI</name>
<dbReference type="GO" id="GO:0005663">
    <property type="term" value="C:DNA replication factor C complex"/>
    <property type="evidence" value="ECO:0007669"/>
    <property type="project" value="TreeGrafter"/>
</dbReference>
<dbReference type="GO" id="GO:0003689">
    <property type="term" value="F:DNA clamp loader activity"/>
    <property type="evidence" value="ECO:0007669"/>
    <property type="project" value="TreeGrafter"/>
</dbReference>
<feature type="domain" description="DNA polymerase III subunit gamma/tau helical lid" evidence="7">
    <location>
        <begin position="502"/>
        <end position="542"/>
    </location>
</feature>
<evidence type="ECO:0000313" key="9">
    <source>
        <dbReference type="Proteomes" id="UP001162972"/>
    </source>
</evidence>
<dbReference type="AlphaFoldDB" id="A0AAD6K3V3"/>
<dbReference type="FunFam" id="1.10.8.60:FF:000013">
    <property type="entry name" value="DNA polymerase III subunit gamma/tau"/>
    <property type="match status" value="1"/>
</dbReference>
<dbReference type="PANTHER" id="PTHR11669">
    <property type="entry name" value="REPLICATION FACTOR C / DNA POLYMERASE III GAMMA-TAU SUBUNIT"/>
    <property type="match status" value="1"/>
</dbReference>
<dbReference type="PANTHER" id="PTHR11669:SF63">
    <property type="entry name" value="PROTEIN STICHEL"/>
    <property type="match status" value="1"/>
</dbReference>
<accession>A0AAD6K3V3</accession>
<keyword evidence="4" id="KW-0862">Zinc</keyword>
<organism evidence="8 9">
    <name type="scientific">Salix udensis</name>
    <dbReference type="NCBI Taxonomy" id="889485"/>
    <lineage>
        <taxon>Eukaryota</taxon>
        <taxon>Viridiplantae</taxon>
        <taxon>Streptophyta</taxon>
        <taxon>Embryophyta</taxon>
        <taxon>Tracheophyta</taxon>
        <taxon>Spermatophyta</taxon>
        <taxon>Magnoliopsida</taxon>
        <taxon>eudicotyledons</taxon>
        <taxon>Gunneridae</taxon>
        <taxon>Pentapetalae</taxon>
        <taxon>rosids</taxon>
        <taxon>fabids</taxon>
        <taxon>Malpighiales</taxon>
        <taxon>Salicaceae</taxon>
        <taxon>Saliceae</taxon>
        <taxon>Salix</taxon>
    </lineage>
</organism>
<dbReference type="Gene3D" id="3.40.50.300">
    <property type="entry name" value="P-loop containing nucleotide triphosphate hydrolases"/>
    <property type="match status" value="1"/>
</dbReference>
<evidence type="ECO:0000313" key="8">
    <source>
        <dbReference type="EMBL" id="KAJ6416028.1"/>
    </source>
</evidence>
<dbReference type="InterPro" id="IPR027417">
    <property type="entry name" value="P-loop_NTPase"/>
</dbReference>
<dbReference type="SUPFAM" id="SSF52540">
    <property type="entry name" value="P-loop containing nucleoside triphosphate hydrolases"/>
    <property type="match status" value="1"/>
</dbReference>
<comment type="similarity">
    <text evidence="1">Belongs to the DnaX/STICHEL family.</text>
</comment>
<keyword evidence="2" id="KW-0479">Metal-binding</keyword>
<dbReference type="Pfam" id="PF13177">
    <property type="entry name" value="DNA_pol3_delta2"/>
    <property type="match status" value="1"/>
</dbReference>